<keyword evidence="3" id="KW-1185">Reference proteome</keyword>
<dbReference type="EMBL" id="BAABRU010000001">
    <property type="protein sequence ID" value="GAA5526528.1"/>
    <property type="molecule type" value="Genomic_DNA"/>
</dbReference>
<dbReference type="Proteomes" id="UP001428290">
    <property type="component" value="Unassembled WGS sequence"/>
</dbReference>
<dbReference type="RefSeq" id="WP_345720169.1">
    <property type="nucleotide sequence ID" value="NZ_BAABRU010000001.1"/>
</dbReference>
<name>A0ABP9WVC2_9CHLR</name>
<comment type="caution">
    <text evidence="2">The sequence shown here is derived from an EMBL/GenBank/DDBJ whole genome shotgun (WGS) entry which is preliminary data.</text>
</comment>
<dbReference type="SUPFAM" id="SSF140453">
    <property type="entry name" value="EsxAB dimer-like"/>
    <property type="match status" value="1"/>
</dbReference>
<gene>
    <name evidence="2" type="ORF">Hgul01_00301</name>
</gene>
<feature type="domain" description="Protein glutaminase" evidence="1">
    <location>
        <begin position="181"/>
        <end position="299"/>
    </location>
</feature>
<evidence type="ECO:0000259" key="1">
    <source>
        <dbReference type="Pfam" id="PF18626"/>
    </source>
</evidence>
<accession>A0ABP9WVC2</accession>
<reference evidence="2 3" key="1">
    <citation type="submission" date="2024-02" db="EMBL/GenBank/DDBJ databases">
        <title>Herpetosiphon gulosus NBRC 112829.</title>
        <authorList>
            <person name="Ichikawa N."/>
            <person name="Katano-Makiyama Y."/>
            <person name="Hidaka K."/>
        </authorList>
    </citation>
    <scope>NUCLEOTIDE SEQUENCE [LARGE SCALE GENOMIC DNA]</scope>
    <source>
        <strain evidence="2 3">NBRC 112829</strain>
    </source>
</reference>
<evidence type="ECO:0000313" key="3">
    <source>
        <dbReference type="Proteomes" id="UP001428290"/>
    </source>
</evidence>
<dbReference type="InterPro" id="IPR010310">
    <property type="entry name" value="T7SS_ESAT-6-like"/>
</dbReference>
<dbReference type="Pfam" id="PF18626">
    <property type="entry name" value="Gln_deamidase_2"/>
    <property type="match status" value="1"/>
</dbReference>
<dbReference type="Gene3D" id="1.10.287.1060">
    <property type="entry name" value="ESAT-6-like"/>
    <property type="match status" value="1"/>
</dbReference>
<proteinExistence type="predicted"/>
<dbReference type="Pfam" id="PF06013">
    <property type="entry name" value="WXG100"/>
    <property type="match status" value="1"/>
</dbReference>
<dbReference type="InterPro" id="IPR036689">
    <property type="entry name" value="ESAT-6-like_sf"/>
</dbReference>
<dbReference type="Gene3D" id="3.10.620.30">
    <property type="match status" value="1"/>
</dbReference>
<sequence>MSAPIVQIDYAIVDTIIQRFQKLHDQSQTIQASVCQTMAALQAGQWQGSAANTCFQEFEHVVNPAFQRLLHSLQGSVETTKAIRKIMADAETEAAALFHGDFGAMAVGGNGTMFAQVVDGEVRSKSTPTPTPPSDKPLLPPFFQKLIDFILQAVETWQNDRADGVQVNPDGSVSYADATLIFDDMANEPDIPFQFTDDGCYARAHFMAYRIAERYGIDINDIDKVFIYGDLEAKTEFVYEQITLDGVTYPSSTDDGTVNWGYHVAPIINVRQGDTNVPMVIDPSLSNRPLTIEQWKAIMTDPNATTEITDHTIYAPNFPYDESQRAQIDNSARDTLDQYLQQCIEAGYCQP</sequence>
<organism evidence="2 3">
    <name type="scientific">Herpetosiphon gulosus</name>
    <dbReference type="NCBI Taxonomy" id="1973496"/>
    <lineage>
        <taxon>Bacteria</taxon>
        <taxon>Bacillati</taxon>
        <taxon>Chloroflexota</taxon>
        <taxon>Chloroflexia</taxon>
        <taxon>Herpetosiphonales</taxon>
        <taxon>Herpetosiphonaceae</taxon>
        <taxon>Herpetosiphon</taxon>
    </lineage>
</organism>
<dbReference type="InterPro" id="IPR041325">
    <property type="entry name" value="Gln_deamidase_2"/>
</dbReference>
<evidence type="ECO:0000313" key="2">
    <source>
        <dbReference type="EMBL" id="GAA5526528.1"/>
    </source>
</evidence>
<protein>
    <recommendedName>
        <fullName evidence="1">Protein glutaminase domain-containing protein</fullName>
    </recommendedName>
</protein>
<dbReference type="NCBIfam" id="TIGR03930">
    <property type="entry name" value="WXG100_ESAT6"/>
    <property type="match status" value="1"/>
</dbReference>